<dbReference type="Gene3D" id="1.10.10.10">
    <property type="entry name" value="Winged helix-like DNA-binding domain superfamily/Winged helix DNA-binding domain"/>
    <property type="match status" value="1"/>
</dbReference>
<comment type="similarity">
    <text evidence="1 2">Belongs to the UPF0251 family.</text>
</comment>
<dbReference type="RefSeq" id="WP_267928736.1">
    <property type="nucleotide sequence ID" value="NZ_AP024233.1"/>
</dbReference>
<evidence type="ECO:0000313" key="3">
    <source>
        <dbReference type="EMBL" id="BCO08838.1"/>
    </source>
</evidence>
<dbReference type="InterPro" id="IPR013324">
    <property type="entry name" value="RNA_pol_sigma_r3/r4-like"/>
</dbReference>
<dbReference type="InterPro" id="IPR036388">
    <property type="entry name" value="WH-like_DNA-bd_sf"/>
</dbReference>
<evidence type="ECO:0000313" key="4">
    <source>
        <dbReference type="Proteomes" id="UP001063350"/>
    </source>
</evidence>
<dbReference type="PANTHER" id="PTHR37478:SF2">
    <property type="entry name" value="UPF0251 PROTEIN TK0562"/>
    <property type="match status" value="1"/>
</dbReference>
<protein>
    <recommendedName>
        <fullName evidence="2">UPF0251 protein GF1_12140</fullName>
    </recommendedName>
</protein>
<dbReference type="Proteomes" id="UP001063350">
    <property type="component" value="Chromosome"/>
</dbReference>
<evidence type="ECO:0000256" key="1">
    <source>
        <dbReference type="ARBA" id="ARBA00009350"/>
    </source>
</evidence>
<dbReference type="HAMAP" id="MF_00674">
    <property type="entry name" value="UPF0251"/>
    <property type="match status" value="1"/>
</dbReference>
<dbReference type="EMBL" id="AP024233">
    <property type="protein sequence ID" value="BCO08838.1"/>
    <property type="molecule type" value="Genomic_DNA"/>
</dbReference>
<dbReference type="KEGG" id="ddu:GF1_12140"/>
<dbReference type="PANTHER" id="PTHR37478">
    <property type="match status" value="1"/>
</dbReference>
<dbReference type="Pfam" id="PF02001">
    <property type="entry name" value="DUF134"/>
    <property type="match status" value="1"/>
</dbReference>
<sequence length="98" mass="11075">MSPRPKKKRVCKGKFCGRAFKPTGISIPELKHIPLYRDELEVIKLCDYEGLFQEQAGERMGVSRGTVQRILTSARRKIAEALTTGAALVFEEDEHGRE</sequence>
<proteinExistence type="inferred from homology"/>
<dbReference type="AlphaFoldDB" id="A0A915TZX1"/>
<evidence type="ECO:0000256" key="2">
    <source>
        <dbReference type="HAMAP-Rule" id="MF_00674"/>
    </source>
</evidence>
<gene>
    <name evidence="3" type="ORF">GF1_12140</name>
</gene>
<name>A0A915TZX1_9BACT</name>
<reference evidence="3" key="1">
    <citation type="submission" date="2020-12" db="EMBL/GenBank/DDBJ databases">
        <title>Desulfobium dissulfuricans gen. nov., sp. nov., a novel mesophilic, sulfate-reducing bacterium isolated from a deep-sea hydrothermal vent.</title>
        <authorList>
            <person name="Hashimoto Y."/>
            <person name="Tame A."/>
            <person name="Sawayama S."/>
            <person name="Miyazaki J."/>
            <person name="Takai K."/>
            <person name="Nakagawa S."/>
        </authorList>
    </citation>
    <scope>NUCLEOTIDE SEQUENCE</scope>
    <source>
        <strain evidence="3">GF1</strain>
    </source>
</reference>
<keyword evidence="4" id="KW-1185">Reference proteome</keyword>
<dbReference type="InterPro" id="IPR002852">
    <property type="entry name" value="UPF0251"/>
</dbReference>
<dbReference type="SUPFAM" id="SSF88659">
    <property type="entry name" value="Sigma3 and sigma4 domains of RNA polymerase sigma factors"/>
    <property type="match status" value="1"/>
</dbReference>
<organism evidence="3 4">
    <name type="scientific">Desulfolithobacter dissulfuricans</name>
    <dbReference type="NCBI Taxonomy" id="2795293"/>
    <lineage>
        <taxon>Bacteria</taxon>
        <taxon>Pseudomonadati</taxon>
        <taxon>Thermodesulfobacteriota</taxon>
        <taxon>Desulfobulbia</taxon>
        <taxon>Desulfobulbales</taxon>
        <taxon>Desulfobulbaceae</taxon>
        <taxon>Desulfolithobacter</taxon>
    </lineage>
</organism>
<accession>A0A915TZX1</accession>